<keyword evidence="7" id="KW-0732">Signal</keyword>
<dbReference type="Pfam" id="PF04616">
    <property type="entry name" value="Glyco_hydro_43"/>
    <property type="match status" value="1"/>
</dbReference>
<dbReference type="PANTHER" id="PTHR43772">
    <property type="entry name" value="ENDO-1,4-BETA-XYLANASE"/>
    <property type="match status" value="1"/>
</dbReference>
<dbReference type="OMA" id="MWSEDDT"/>
<dbReference type="GO" id="GO:0004553">
    <property type="term" value="F:hydrolase activity, hydrolyzing O-glycosyl compounds"/>
    <property type="evidence" value="ECO:0007669"/>
    <property type="project" value="InterPro"/>
</dbReference>
<sequence length="788" mass="84662">MRFSGLWAAALATLVHATADQSLDARSALKARAAAALDSVTVTNINDVRGNLHLPETWDGLPVRWTSSDPSVVGHDGLVKRREDGHRDVTLRATIEHEGVSVEREFTARVRQAVEKREAASYEGYAFSYFTGNSVAGEKIYFAASVGNDALNWRELNGGKPALASTMGTKGLRDPFLIRSPEGDTFYLIATDLSIGSGTSWGDAVRFGSLYLEVWESHDLVKWSAQRHIKVSPPSAGNTWAPEAYYDPSLGAYVGRTAVLYLDGAEVGRNTQVNLDPAHVGGGATNDNYIGKSTYTSDRLLKGQVRKFAVYNRALSAAEVLGKSGNLLQLTGVSLSDPSAIKASPLVSGSGRSVLFYVKPGTNLAALAPTFTTPQGLTVSPPSGTTVDFSNGQAVTYTLANNGTSASWVMTAHEMASPVLPGLYADPNIFIDNATYYIYATTDGFPGWGGKDFYVWSSPDMKQWTRTEKPILTLDGANGNVPWAVGNAWAPGFIKRNGKFYIYHSGHHIRLNTKTIGVAVASHPLGPFTAQPDAMIFNNETLRSNQAIDPAAFHDPVGGKYYLYWGNGRPLYAELADDMVSLVPGTTKQISGLVDFREGLFLVYRRGLYHLTYSIDDTGSEDYRVGYATATSPDGPWTYRGVVLAKRPELGILGTGHNSMAQIPGTDDWVIAYHRFGIPGGNGNNRETTIDRVEFDETTGLMKTIVPTLESVPAQRVTSVCHCNAMHNHGNQGHGCTCTAAIGGIRLSGLVLRIVPLSGAVSAVSVCIESRLPKGTIGGLSHHAYGGA</sequence>
<dbReference type="PANTHER" id="PTHR43772:SF2">
    <property type="entry name" value="PUTATIVE (AFU_ORTHOLOGUE AFUA_2G04480)-RELATED"/>
    <property type="match status" value="1"/>
</dbReference>
<dbReference type="GO" id="GO:0045493">
    <property type="term" value="P:xylan catabolic process"/>
    <property type="evidence" value="ECO:0007669"/>
    <property type="project" value="UniProtKB-KW"/>
</dbReference>
<reference evidence="10" key="4">
    <citation type="journal article" date="2015" name="G3 (Bethesda)">
        <title>Genome sequences of three phytopathogenic species of the Magnaporthaceae family of fungi.</title>
        <authorList>
            <person name="Okagaki L.H."/>
            <person name="Nunes C.C."/>
            <person name="Sailsbery J."/>
            <person name="Clay B."/>
            <person name="Brown D."/>
            <person name="John T."/>
            <person name="Oh Y."/>
            <person name="Young N."/>
            <person name="Fitzgerald M."/>
            <person name="Haas B.J."/>
            <person name="Zeng Q."/>
            <person name="Young S."/>
            <person name="Adiconis X."/>
            <person name="Fan L."/>
            <person name="Levin J.Z."/>
            <person name="Mitchell T.K."/>
            <person name="Okubara P.A."/>
            <person name="Farman M.L."/>
            <person name="Kohn L.M."/>
            <person name="Birren B."/>
            <person name="Ma L.-J."/>
            <person name="Dean R.A."/>
        </authorList>
    </citation>
    <scope>NUCLEOTIDE SEQUENCE</scope>
    <source>
        <strain evidence="10">ATCC 64411 / 73-15</strain>
    </source>
</reference>
<proteinExistence type="inferred from homology"/>
<keyword evidence="3" id="KW-0119">Carbohydrate metabolism</keyword>
<dbReference type="Proteomes" id="UP000011715">
    <property type="component" value="Unassembled WGS sequence"/>
</dbReference>
<dbReference type="InterPro" id="IPR013320">
    <property type="entry name" value="ConA-like_dom_sf"/>
</dbReference>
<comment type="similarity">
    <text evidence="1">Belongs to the glycosyl hydrolase 43 family.</text>
</comment>
<feature type="active site" description="Proton acceptor" evidence="5">
    <location>
        <position position="426"/>
    </location>
</feature>
<keyword evidence="4 9" id="KW-0326">Glycosidase</keyword>
<name>A0A0C4E9M5_MAGP6</name>
<dbReference type="AlphaFoldDB" id="A0A0C4E9M5"/>
<evidence type="ECO:0000256" key="3">
    <source>
        <dbReference type="ARBA" id="ARBA00023277"/>
    </source>
</evidence>
<dbReference type="SUPFAM" id="SSF75005">
    <property type="entry name" value="Arabinanase/levansucrase/invertase"/>
    <property type="match status" value="2"/>
</dbReference>
<dbReference type="EnsemblFungi" id="MAPG_09321T0">
    <property type="protein sequence ID" value="MAPG_09321T0"/>
    <property type="gene ID" value="MAPG_09321"/>
</dbReference>
<dbReference type="eggNOG" id="ENOG502SM7B">
    <property type="taxonomic scope" value="Eukaryota"/>
</dbReference>
<dbReference type="Gene3D" id="2.60.120.200">
    <property type="match status" value="1"/>
</dbReference>
<dbReference type="InterPro" id="IPR006710">
    <property type="entry name" value="Glyco_hydro_43"/>
</dbReference>
<feature type="active site" description="Proton donor" evidence="5">
    <location>
        <position position="598"/>
    </location>
</feature>
<dbReference type="Gene3D" id="2.60.40.2340">
    <property type="match status" value="1"/>
</dbReference>
<dbReference type="SUPFAM" id="SSF49899">
    <property type="entry name" value="Concanavalin A-like lectins/glucanases"/>
    <property type="match status" value="1"/>
</dbReference>
<dbReference type="EMBL" id="ADBL01002281">
    <property type="status" value="NOT_ANNOTATED_CDS"/>
    <property type="molecule type" value="Genomic_DNA"/>
</dbReference>
<keyword evidence="9" id="KW-0858">Xylan degradation</keyword>
<evidence type="ECO:0000256" key="4">
    <source>
        <dbReference type="ARBA" id="ARBA00023295"/>
    </source>
</evidence>
<dbReference type="InterPro" id="IPR052176">
    <property type="entry name" value="Glycosyl_Hydrlase_43_Enz"/>
</dbReference>
<evidence type="ECO:0000256" key="2">
    <source>
        <dbReference type="ARBA" id="ARBA00022801"/>
    </source>
</evidence>
<evidence type="ECO:0000313" key="10">
    <source>
        <dbReference type="EnsemblFungi" id="MAPG_09321T0"/>
    </source>
</evidence>
<accession>A0A0C4E9M5</accession>
<evidence type="ECO:0000256" key="6">
    <source>
        <dbReference type="PIRSR" id="PIRSR606710-2"/>
    </source>
</evidence>
<dbReference type="Gene3D" id="2.115.10.20">
    <property type="entry name" value="Glycosyl hydrolase domain, family 43"/>
    <property type="match status" value="1"/>
</dbReference>
<gene>
    <name evidence="9" type="ORF">MAPG_09321</name>
</gene>
<reference evidence="11" key="1">
    <citation type="submission" date="2010-05" db="EMBL/GenBank/DDBJ databases">
        <title>The genome sequence of Magnaporthe poae strain ATCC 64411.</title>
        <authorList>
            <person name="Ma L.-J."/>
            <person name="Dead R."/>
            <person name="Young S."/>
            <person name="Zeng Q."/>
            <person name="Koehrsen M."/>
            <person name="Alvarado L."/>
            <person name="Berlin A."/>
            <person name="Chapman S.B."/>
            <person name="Chen Z."/>
            <person name="Freedman E."/>
            <person name="Gellesch M."/>
            <person name="Goldberg J."/>
            <person name="Griggs A."/>
            <person name="Gujja S."/>
            <person name="Heilman E.R."/>
            <person name="Heiman D."/>
            <person name="Hepburn T."/>
            <person name="Howarth C."/>
            <person name="Jen D."/>
            <person name="Larson L."/>
            <person name="Mehta T."/>
            <person name="Neiman D."/>
            <person name="Pearson M."/>
            <person name="Roberts A."/>
            <person name="Saif S."/>
            <person name="Shea T."/>
            <person name="Shenoy N."/>
            <person name="Sisk P."/>
            <person name="Stolte C."/>
            <person name="Sykes S."/>
            <person name="Walk T."/>
            <person name="White J."/>
            <person name="Yandava C."/>
            <person name="Haas B."/>
            <person name="Nusbaum C."/>
            <person name="Birren B."/>
        </authorList>
    </citation>
    <scope>NUCLEOTIDE SEQUENCE [LARGE SCALE GENOMIC DNA]</scope>
    <source>
        <strain evidence="11">ATCC 64411 / 73-15</strain>
    </source>
</reference>
<evidence type="ECO:0000256" key="5">
    <source>
        <dbReference type="PIRSR" id="PIRSR606710-1"/>
    </source>
</evidence>
<dbReference type="STRING" id="644358.A0A0C4E9M5"/>
<evidence type="ECO:0000313" key="11">
    <source>
        <dbReference type="Proteomes" id="UP000011715"/>
    </source>
</evidence>
<reference evidence="10" key="5">
    <citation type="submission" date="2015-06" db="UniProtKB">
        <authorList>
            <consortium name="EnsemblFungi"/>
        </authorList>
    </citation>
    <scope>IDENTIFICATION</scope>
    <source>
        <strain evidence="10">ATCC 64411</strain>
    </source>
</reference>
<keyword evidence="9" id="KW-0624">Polysaccharide degradation</keyword>
<feature type="site" description="Important for catalytic activity, responsible for pKa modulation of the active site Glu and correct orientation of both the proton donor and substrate" evidence="6">
    <location>
        <position position="549"/>
    </location>
</feature>
<dbReference type="Pfam" id="PF20578">
    <property type="entry name" value="aBig_2"/>
    <property type="match status" value="1"/>
</dbReference>
<dbReference type="Pfam" id="PF13385">
    <property type="entry name" value="Laminin_G_3"/>
    <property type="match status" value="1"/>
</dbReference>
<dbReference type="InterPro" id="IPR046780">
    <property type="entry name" value="aBig_2"/>
</dbReference>
<feature type="domain" description="Atrophied bacterial Ig" evidence="8">
    <location>
        <begin position="33"/>
        <end position="112"/>
    </location>
</feature>
<reference evidence="9" key="3">
    <citation type="submission" date="2011-03" db="EMBL/GenBank/DDBJ databases">
        <title>Annotation of Magnaporthe poae ATCC 64411.</title>
        <authorList>
            <person name="Ma L.-J."/>
            <person name="Dead R."/>
            <person name="Young S.K."/>
            <person name="Zeng Q."/>
            <person name="Gargeya S."/>
            <person name="Fitzgerald M."/>
            <person name="Haas B."/>
            <person name="Abouelleil A."/>
            <person name="Alvarado L."/>
            <person name="Arachchi H.M."/>
            <person name="Berlin A."/>
            <person name="Brown A."/>
            <person name="Chapman S.B."/>
            <person name="Chen Z."/>
            <person name="Dunbar C."/>
            <person name="Freedman E."/>
            <person name="Gearin G."/>
            <person name="Gellesch M."/>
            <person name="Goldberg J."/>
            <person name="Griggs A."/>
            <person name="Gujja S."/>
            <person name="Heiman D."/>
            <person name="Howarth C."/>
            <person name="Larson L."/>
            <person name="Lui A."/>
            <person name="MacDonald P.J.P."/>
            <person name="Mehta T."/>
            <person name="Montmayeur A."/>
            <person name="Murphy C."/>
            <person name="Neiman D."/>
            <person name="Pearson M."/>
            <person name="Priest M."/>
            <person name="Roberts A."/>
            <person name="Saif S."/>
            <person name="Shea T."/>
            <person name="Shenoy N."/>
            <person name="Sisk P."/>
            <person name="Stolte C."/>
            <person name="Sykes S."/>
            <person name="Yandava C."/>
            <person name="Wortman J."/>
            <person name="Nusbaum C."/>
            <person name="Birren B."/>
        </authorList>
    </citation>
    <scope>NUCLEOTIDE SEQUENCE</scope>
    <source>
        <strain evidence="9">ATCC 64411</strain>
    </source>
</reference>
<dbReference type="InterPro" id="IPR023296">
    <property type="entry name" value="Glyco_hydro_beta-prop_sf"/>
</dbReference>
<feature type="chain" id="PRO_5007393398" evidence="7">
    <location>
        <begin position="18"/>
        <end position="788"/>
    </location>
</feature>
<dbReference type="OrthoDB" id="19657at2759"/>
<evidence type="ECO:0000259" key="8">
    <source>
        <dbReference type="Pfam" id="PF20578"/>
    </source>
</evidence>
<keyword evidence="2 9" id="KW-0378">Hydrolase</keyword>
<protein>
    <submittedName>
        <fullName evidence="9">Endo-1,4-beta-xylanase</fullName>
    </submittedName>
</protein>
<evidence type="ECO:0000256" key="7">
    <source>
        <dbReference type="SAM" id="SignalP"/>
    </source>
</evidence>
<organism evidence="10 11">
    <name type="scientific">Magnaporthiopsis poae (strain ATCC 64411 / 73-15)</name>
    <name type="common">Kentucky bluegrass fungus</name>
    <name type="synonym">Magnaporthe poae</name>
    <dbReference type="NCBI Taxonomy" id="644358"/>
    <lineage>
        <taxon>Eukaryota</taxon>
        <taxon>Fungi</taxon>
        <taxon>Dikarya</taxon>
        <taxon>Ascomycota</taxon>
        <taxon>Pezizomycotina</taxon>
        <taxon>Sordariomycetes</taxon>
        <taxon>Sordariomycetidae</taxon>
        <taxon>Magnaporthales</taxon>
        <taxon>Magnaporthaceae</taxon>
        <taxon>Magnaporthiopsis</taxon>
    </lineage>
</organism>
<evidence type="ECO:0000256" key="1">
    <source>
        <dbReference type="ARBA" id="ARBA00009865"/>
    </source>
</evidence>
<reference evidence="9" key="2">
    <citation type="submission" date="2010-05" db="EMBL/GenBank/DDBJ databases">
        <title>The Genome Sequence of Magnaporthe poae strain ATCC 64411.</title>
        <authorList>
            <consortium name="The Broad Institute Genome Sequencing Platform"/>
            <consortium name="Broad Institute Genome Sequencing Center for Infectious Disease"/>
            <person name="Ma L.-J."/>
            <person name="Dead R."/>
            <person name="Young S."/>
            <person name="Zeng Q."/>
            <person name="Koehrsen M."/>
            <person name="Alvarado L."/>
            <person name="Berlin A."/>
            <person name="Chapman S.B."/>
            <person name="Chen Z."/>
            <person name="Freedman E."/>
            <person name="Gellesch M."/>
            <person name="Goldberg J."/>
            <person name="Griggs A."/>
            <person name="Gujja S."/>
            <person name="Heilman E.R."/>
            <person name="Heiman D."/>
            <person name="Hepburn T."/>
            <person name="Howarth C."/>
            <person name="Jen D."/>
            <person name="Larson L."/>
            <person name="Mehta T."/>
            <person name="Neiman D."/>
            <person name="Pearson M."/>
            <person name="Roberts A."/>
            <person name="Saif S."/>
            <person name="Shea T."/>
            <person name="Shenoy N."/>
            <person name="Sisk P."/>
            <person name="Stolte C."/>
            <person name="Sykes S."/>
            <person name="Walk T."/>
            <person name="White J."/>
            <person name="Yandava C."/>
            <person name="Haas B."/>
            <person name="Nusbaum C."/>
            <person name="Birren B."/>
        </authorList>
    </citation>
    <scope>NUCLEOTIDE SEQUENCE</scope>
    <source>
        <strain evidence="9">ATCC 64411</strain>
    </source>
</reference>
<evidence type="ECO:0000313" key="9">
    <source>
        <dbReference type="EMBL" id="KLU90359.1"/>
    </source>
</evidence>
<feature type="signal peptide" evidence="7">
    <location>
        <begin position="1"/>
        <end position="17"/>
    </location>
</feature>
<dbReference type="EMBL" id="GL876974">
    <property type="protein sequence ID" value="KLU90359.1"/>
    <property type="molecule type" value="Genomic_DNA"/>
</dbReference>
<dbReference type="EMBL" id="ADBL01002282">
    <property type="status" value="NOT_ANNOTATED_CDS"/>
    <property type="molecule type" value="Genomic_DNA"/>
</dbReference>
<keyword evidence="11" id="KW-1185">Reference proteome</keyword>
<dbReference type="VEuPathDB" id="FungiDB:MAPG_09321"/>
<dbReference type="CDD" id="cd18828">
    <property type="entry name" value="GH43_BT3675-like"/>
    <property type="match status" value="1"/>
</dbReference>